<evidence type="ECO:0000259" key="4">
    <source>
        <dbReference type="PROSITE" id="PS50090"/>
    </source>
</evidence>
<sequence length="150" mass="17001">MVKSISFDKNGVKKGAWSEEEDDKLRAYIQRYGHWNWGLLPQFAGSLESPSCSSGTELSACWMSGSDYTVSSEVALQTSDYESAGDFWSEPFLPDITSSIDNMLSHSDLIEGYMSHDQSSCQDVTMSDEFSWSTFDPYFQYNNEPVDWSF</sequence>
<keyword evidence="7" id="KW-1185">Reference proteome</keyword>
<dbReference type="CDD" id="cd00167">
    <property type="entry name" value="SANT"/>
    <property type="match status" value="1"/>
</dbReference>
<dbReference type="STRING" id="59895.A0A103Y5J1"/>
<gene>
    <name evidence="6" type="ORF">Ccrd_018786</name>
</gene>
<evidence type="ECO:0000256" key="1">
    <source>
        <dbReference type="ARBA" id="ARBA00004123"/>
    </source>
</evidence>
<dbReference type="GO" id="GO:0003677">
    <property type="term" value="F:DNA binding"/>
    <property type="evidence" value="ECO:0007669"/>
    <property type="project" value="UniProtKB-KW"/>
</dbReference>
<keyword evidence="2 6" id="KW-0238">DNA-binding</keyword>
<dbReference type="SUPFAM" id="SSF46689">
    <property type="entry name" value="Homeodomain-like"/>
    <property type="match status" value="1"/>
</dbReference>
<proteinExistence type="predicted"/>
<evidence type="ECO:0000256" key="3">
    <source>
        <dbReference type="ARBA" id="ARBA00023242"/>
    </source>
</evidence>
<name>A0A103Y5J1_CYNCS</name>
<dbReference type="PANTHER" id="PTHR10641:SF1277">
    <property type="entry name" value="HOMEODOMAIN-LIKE PROTEIN-RELATED"/>
    <property type="match status" value="1"/>
</dbReference>
<dbReference type="Pfam" id="PF00249">
    <property type="entry name" value="Myb_DNA-binding"/>
    <property type="match status" value="1"/>
</dbReference>
<dbReference type="Gramene" id="KVI02918">
    <property type="protein sequence ID" value="KVI02918"/>
    <property type="gene ID" value="Ccrd_018786"/>
</dbReference>
<dbReference type="InterPro" id="IPR017930">
    <property type="entry name" value="Myb_dom"/>
</dbReference>
<dbReference type="EMBL" id="LEKV01002613">
    <property type="protein sequence ID" value="KVI02918.1"/>
    <property type="molecule type" value="Genomic_DNA"/>
</dbReference>
<feature type="domain" description="Myb-like" evidence="4">
    <location>
        <begin position="9"/>
        <end position="52"/>
    </location>
</feature>
<reference evidence="6 7" key="1">
    <citation type="journal article" date="2016" name="Sci. Rep.">
        <title>The genome sequence of the outbreeding globe artichoke constructed de novo incorporating a phase-aware low-pass sequencing strategy of F1 progeny.</title>
        <authorList>
            <person name="Scaglione D."/>
            <person name="Reyes-Chin-Wo S."/>
            <person name="Acquadro A."/>
            <person name="Froenicke L."/>
            <person name="Portis E."/>
            <person name="Beitel C."/>
            <person name="Tirone M."/>
            <person name="Mauro R."/>
            <person name="Lo Monaco A."/>
            <person name="Mauromicale G."/>
            <person name="Faccioli P."/>
            <person name="Cattivelli L."/>
            <person name="Rieseberg L."/>
            <person name="Michelmore R."/>
            <person name="Lanteri S."/>
        </authorList>
    </citation>
    <scope>NUCLEOTIDE SEQUENCE [LARGE SCALE GENOMIC DNA]</scope>
    <source>
        <strain evidence="6">2C</strain>
    </source>
</reference>
<dbReference type="Gene3D" id="1.10.10.60">
    <property type="entry name" value="Homeodomain-like"/>
    <property type="match status" value="1"/>
</dbReference>
<organism evidence="6 7">
    <name type="scientific">Cynara cardunculus var. scolymus</name>
    <name type="common">Globe artichoke</name>
    <name type="synonym">Cynara scolymus</name>
    <dbReference type="NCBI Taxonomy" id="59895"/>
    <lineage>
        <taxon>Eukaryota</taxon>
        <taxon>Viridiplantae</taxon>
        <taxon>Streptophyta</taxon>
        <taxon>Embryophyta</taxon>
        <taxon>Tracheophyta</taxon>
        <taxon>Spermatophyta</taxon>
        <taxon>Magnoliopsida</taxon>
        <taxon>eudicotyledons</taxon>
        <taxon>Gunneridae</taxon>
        <taxon>Pentapetalae</taxon>
        <taxon>asterids</taxon>
        <taxon>campanulids</taxon>
        <taxon>Asterales</taxon>
        <taxon>Asteraceae</taxon>
        <taxon>Carduoideae</taxon>
        <taxon>Cardueae</taxon>
        <taxon>Carduinae</taxon>
        <taxon>Cynara</taxon>
    </lineage>
</organism>
<evidence type="ECO:0000256" key="2">
    <source>
        <dbReference type="ARBA" id="ARBA00023125"/>
    </source>
</evidence>
<dbReference type="GO" id="GO:0005634">
    <property type="term" value="C:nucleus"/>
    <property type="evidence" value="ECO:0007669"/>
    <property type="project" value="UniProtKB-SubCell"/>
</dbReference>
<dbReference type="InterPro" id="IPR015495">
    <property type="entry name" value="Myb_TF_plants"/>
</dbReference>
<protein>
    <submittedName>
        <fullName evidence="6">Homeodomain-like protein</fullName>
    </submittedName>
</protein>
<comment type="caution">
    <text evidence="6">The sequence shown here is derived from an EMBL/GenBank/DDBJ whole genome shotgun (WGS) entry which is preliminary data.</text>
</comment>
<evidence type="ECO:0000313" key="6">
    <source>
        <dbReference type="EMBL" id="KVI02918.1"/>
    </source>
</evidence>
<comment type="subcellular location">
    <subcellularLocation>
        <location evidence="1">Nucleus</location>
    </subcellularLocation>
</comment>
<accession>A0A103Y5J1</accession>
<dbReference type="PANTHER" id="PTHR10641">
    <property type="entry name" value="MYB FAMILY TRANSCRIPTION FACTOR"/>
    <property type="match status" value="1"/>
</dbReference>
<evidence type="ECO:0000259" key="5">
    <source>
        <dbReference type="PROSITE" id="PS51294"/>
    </source>
</evidence>
<feature type="domain" description="HTH myb-type" evidence="5">
    <location>
        <begin position="9"/>
        <end position="37"/>
    </location>
</feature>
<dbReference type="PROSITE" id="PS50090">
    <property type="entry name" value="MYB_LIKE"/>
    <property type="match status" value="1"/>
</dbReference>
<dbReference type="InterPro" id="IPR009057">
    <property type="entry name" value="Homeodomain-like_sf"/>
</dbReference>
<dbReference type="AlphaFoldDB" id="A0A103Y5J1"/>
<keyword evidence="3" id="KW-0539">Nucleus</keyword>
<evidence type="ECO:0000313" key="7">
    <source>
        <dbReference type="Proteomes" id="UP000243975"/>
    </source>
</evidence>
<dbReference type="Proteomes" id="UP000243975">
    <property type="component" value="Unassembled WGS sequence"/>
</dbReference>
<dbReference type="InterPro" id="IPR001005">
    <property type="entry name" value="SANT/Myb"/>
</dbReference>
<dbReference type="PROSITE" id="PS51294">
    <property type="entry name" value="HTH_MYB"/>
    <property type="match status" value="1"/>
</dbReference>
<keyword evidence="6" id="KW-0371">Homeobox</keyword>